<proteinExistence type="predicted"/>
<evidence type="ECO:0000256" key="1">
    <source>
        <dbReference type="SAM" id="Phobius"/>
    </source>
</evidence>
<name>A0A1T5A3U7_9BACT</name>
<reference evidence="3" key="1">
    <citation type="submission" date="2017-02" db="EMBL/GenBank/DDBJ databases">
        <authorList>
            <person name="Varghese N."/>
            <person name="Submissions S."/>
        </authorList>
    </citation>
    <scope>NUCLEOTIDE SEQUENCE [LARGE SCALE GENOMIC DNA]</scope>
    <source>
        <strain evidence="3">DSM 24967</strain>
    </source>
</reference>
<evidence type="ECO:0000313" key="2">
    <source>
        <dbReference type="EMBL" id="SKB29650.1"/>
    </source>
</evidence>
<dbReference type="AlphaFoldDB" id="A0A1T5A3U7"/>
<keyword evidence="1" id="KW-0472">Membrane</keyword>
<dbReference type="Proteomes" id="UP000190852">
    <property type="component" value="Unassembled WGS sequence"/>
</dbReference>
<organism evidence="2 3">
    <name type="scientific">Parabacteroides chartae</name>
    <dbReference type="NCBI Taxonomy" id="1037355"/>
    <lineage>
        <taxon>Bacteria</taxon>
        <taxon>Pseudomonadati</taxon>
        <taxon>Bacteroidota</taxon>
        <taxon>Bacteroidia</taxon>
        <taxon>Bacteroidales</taxon>
        <taxon>Tannerellaceae</taxon>
        <taxon>Parabacteroides</taxon>
    </lineage>
</organism>
<keyword evidence="1" id="KW-0812">Transmembrane</keyword>
<protein>
    <submittedName>
        <fullName evidence="2">Uncharacterized protein</fullName>
    </submittedName>
</protein>
<sequence length="192" mass="22458">MDNKEIVFEVWKKSIEVQQHFNDIEMKIRNYALSTFTFIVTALGYLIKEKSIIELENFVIFLPSVVGYVGSIIILAFFFMDKYWYHKLLVGAVKQASEIESKYERLFEEMKLTTKIGEESPIVLPNGKEIHSSKKITIFYSIIIHVLIFLASSYWFISCCNHCIPIIFILLQIIYLIYQLYNIFAVKTNKGV</sequence>
<gene>
    <name evidence="2" type="ORF">SAMN05660349_00393</name>
</gene>
<keyword evidence="1" id="KW-1133">Transmembrane helix</keyword>
<feature type="transmembrane region" description="Helical" evidence="1">
    <location>
        <begin position="138"/>
        <end position="157"/>
    </location>
</feature>
<keyword evidence="3" id="KW-1185">Reference proteome</keyword>
<dbReference type="RefSeq" id="WP_079682132.1">
    <property type="nucleotide sequence ID" value="NZ_FUYQ01000002.1"/>
</dbReference>
<feature type="transmembrane region" description="Helical" evidence="1">
    <location>
        <begin position="59"/>
        <end position="79"/>
    </location>
</feature>
<feature type="transmembrane region" description="Helical" evidence="1">
    <location>
        <begin position="28"/>
        <end position="47"/>
    </location>
</feature>
<accession>A0A1T5A3U7</accession>
<feature type="transmembrane region" description="Helical" evidence="1">
    <location>
        <begin position="163"/>
        <end position="181"/>
    </location>
</feature>
<dbReference type="EMBL" id="FUYQ01000002">
    <property type="protein sequence ID" value="SKB29650.1"/>
    <property type="molecule type" value="Genomic_DNA"/>
</dbReference>
<evidence type="ECO:0000313" key="3">
    <source>
        <dbReference type="Proteomes" id="UP000190852"/>
    </source>
</evidence>